<organism evidence="3 5">
    <name type="scientific">Cucumis melo var. makuwa</name>
    <name type="common">Oriental melon</name>
    <dbReference type="NCBI Taxonomy" id="1194695"/>
    <lineage>
        <taxon>Eukaryota</taxon>
        <taxon>Viridiplantae</taxon>
        <taxon>Streptophyta</taxon>
        <taxon>Embryophyta</taxon>
        <taxon>Tracheophyta</taxon>
        <taxon>Spermatophyta</taxon>
        <taxon>Magnoliopsida</taxon>
        <taxon>eudicotyledons</taxon>
        <taxon>Gunneridae</taxon>
        <taxon>Pentapetalae</taxon>
        <taxon>rosids</taxon>
        <taxon>fabids</taxon>
        <taxon>Cucurbitales</taxon>
        <taxon>Cucurbitaceae</taxon>
        <taxon>Benincaseae</taxon>
        <taxon>Cucumis</taxon>
    </lineage>
</organism>
<evidence type="ECO:0000256" key="1">
    <source>
        <dbReference type="SAM" id="MobiDB-lite"/>
    </source>
</evidence>
<dbReference type="Proteomes" id="UP000321393">
    <property type="component" value="Unassembled WGS sequence"/>
</dbReference>
<feature type="compositionally biased region" description="Basic and acidic residues" evidence="1">
    <location>
        <begin position="39"/>
        <end position="48"/>
    </location>
</feature>
<evidence type="ECO:0000313" key="4">
    <source>
        <dbReference type="Proteomes" id="UP000321393"/>
    </source>
</evidence>
<comment type="caution">
    <text evidence="3">The sequence shown here is derived from an EMBL/GenBank/DDBJ whole genome shotgun (WGS) entry which is preliminary data.</text>
</comment>
<dbReference type="Gene3D" id="3.10.10.10">
    <property type="entry name" value="HIV Type 1 Reverse Transcriptase, subunit A, domain 1"/>
    <property type="match status" value="1"/>
</dbReference>
<evidence type="ECO:0008006" key="6">
    <source>
        <dbReference type="Google" id="ProtNLM"/>
    </source>
</evidence>
<proteinExistence type="predicted"/>
<dbReference type="InterPro" id="IPR053134">
    <property type="entry name" value="RNA-dir_DNA_polymerase"/>
</dbReference>
<evidence type="ECO:0000313" key="5">
    <source>
        <dbReference type="Proteomes" id="UP000321947"/>
    </source>
</evidence>
<gene>
    <name evidence="3" type="ORF">E5676_scaffold264G00260</name>
    <name evidence="2" type="ORF">E6C27_scaffold548G002630</name>
</gene>
<name>A0A5D3BP87_CUCMM</name>
<feature type="region of interest" description="Disordered" evidence="1">
    <location>
        <begin position="17"/>
        <end position="48"/>
    </location>
</feature>
<sequence>MAKGIYKYEQGTITIKKSNEGDALNGQENDEPTTQAKSKALESEKCSSIKNEKKDVRLSKYRGFIKVKRHDVVFTRPQNNEPEDEVDVVGCGHVTIEEIFDHEIFEEDTEVATLSLEDKGQSTIDELKEVNLGTIKEHRPTFISAQLFDNDKNEYVSLIKAYKNVFAWSYKKMSGLDPKVAIHHLAIKLEHRPIKQAQRRFRIELISQIEEDINKLIEAGLICEVKYPTWIANIVLVRKKNGQLRVYVDFCDLNNACPKDDFPLPIMEIMIVAIAGHEALSFMDGPLGYN</sequence>
<dbReference type="OrthoDB" id="1928766at2759"/>
<dbReference type="EMBL" id="SSTD01016369">
    <property type="protein sequence ID" value="TYK01024.1"/>
    <property type="molecule type" value="Genomic_DNA"/>
</dbReference>
<evidence type="ECO:0000313" key="2">
    <source>
        <dbReference type="EMBL" id="KAA0064288.1"/>
    </source>
</evidence>
<dbReference type="AlphaFoldDB" id="A0A5D3BP87"/>
<dbReference type="InterPro" id="IPR043502">
    <property type="entry name" value="DNA/RNA_pol_sf"/>
</dbReference>
<dbReference type="EMBL" id="SSTE01001908">
    <property type="protein sequence ID" value="KAA0064288.1"/>
    <property type="molecule type" value="Genomic_DNA"/>
</dbReference>
<evidence type="ECO:0000313" key="3">
    <source>
        <dbReference type="EMBL" id="TYK01024.1"/>
    </source>
</evidence>
<accession>A0A5D3BP87</accession>
<protein>
    <recommendedName>
        <fullName evidence="6">Reverse transcriptase</fullName>
    </recommendedName>
</protein>
<dbReference type="PANTHER" id="PTHR24559:SF439">
    <property type="entry name" value="RETROTRANSPOSON, UNCLASSIFIED-LIKE PROTEIN"/>
    <property type="match status" value="1"/>
</dbReference>
<dbReference type="PANTHER" id="PTHR24559">
    <property type="entry name" value="TRANSPOSON TY3-I GAG-POL POLYPROTEIN"/>
    <property type="match status" value="1"/>
</dbReference>
<dbReference type="Proteomes" id="UP000321947">
    <property type="component" value="Unassembled WGS sequence"/>
</dbReference>
<reference evidence="4 5" key="1">
    <citation type="submission" date="2019-08" db="EMBL/GenBank/DDBJ databases">
        <title>Draft genome sequences of two oriental melons (Cucumis melo L. var makuwa).</title>
        <authorList>
            <person name="Kwon S.-Y."/>
        </authorList>
    </citation>
    <scope>NUCLEOTIDE SEQUENCE [LARGE SCALE GENOMIC DNA]</scope>
    <source>
        <strain evidence="5">cv. Chang Bougi</strain>
        <strain evidence="4">cv. SW 3</strain>
        <tissue evidence="3">Leaf</tissue>
    </source>
</reference>
<dbReference type="SUPFAM" id="SSF56672">
    <property type="entry name" value="DNA/RNA polymerases"/>
    <property type="match status" value="1"/>
</dbReference>